<dbReference type="AlphaFoldDB" id="A0A5S5BI59"/>
<name>A0A5S5BI59_STUST</name>
<dbReference type="Proteomes" id="UP000324282">
    <property type="component" value="Unassembled WGS sequence"/>
</dbReference>
<sequence>MESARRGASGMDAARELGAPAINGHGWPFTPAPRSADDMREVERSETRMQGQDLLVPLGGAGHPGDCQKGLAQQGETKLSAHSPISLTLNLSSAAFESILKNPEPIQPPPHSSNRHIHLFPCPHALARLATETR</sequence>
<proteinExistence type="predicted"/>
<dbReference type="EMBL" id="VNHQ01000012">
    <property type="protein sequence ID" value="TYP65383.1"/>
    <property type="molecule type" value="Genomic_DNA"/>
</dbReference>
<accession>A0A5S5BI59</accession>
<organism evidence="2 3">
    <name type="scientific">Stutzerimonas stutzeri</name>
    <name type="common">Pseudomonas stutzeri</name>
    <dbReference type="NCBI Taxonomy" id="316"/>
    <lineage>
        <taxon>Bacteria</taxon>
        <taxon>Pseudomonadati</taxon>
        <taxon>Pseudomonadota</taxon>
        <taxon>Gammaproteobacteria</taxon>
        <taxon>Pseudomonadales</taxon>
        <taxon>Pseudomonadaceae</taxon>
        <taxon>Stutzerimonas</taxon>
    </lineage>
</organism>
<evidence type="ECO:0000313" key="3">
    <source>
        <dbReference type="Proteomes" id="UP000324282"/>
    </source>
</evidence>
<evidence type="ECO:0000256" key="1">
    <source>
        <dbReference type="SAM" id="MobiDB-lite"/>
    </source>
</evidence>
<evidence type="ECO:0000313" key="2">
    <source>
        <dbReference type="EMBL" id="TYP65383.1"/>
    </source>
</evidence>
<gene>
    <name evidence="2" type="ORF">A9A72_122511</name>
</gene>
<protein>
    <submittedName>
        <fullName evidence="2">Uncharacterized protein</fullName>
    </submittedName>
</protein>
<feature type="compositionally biased region" description="Basic and acidic residues" evidence="1">
    <location>
        <begin position="35"/>
        <end position="47"/>
    </location>
</feature>
<reference evidence="2 3" key="1">
    <citation type="submission" date="2019-07" db="EMBL/GenBank/DDBJ databases">
        <title>Deep subsurface shale carbon reservoir microbial communities from Ohio and West Virginia, USA.</title>
        <authorList>
            <person name="Wrighton K."/>
        </authorList>
    </citation>
    <scope>NUCLEOTIDE SEQUENCE [LARGE SCALE GENOMIC DNA]</scope>
    <source>
        <strain evidence="2 3">NP_8Ht</strain>
    </source>
</reference>
<feature type="region of interest" description="Disordered" evidence="1">
    <location>
        <begin position="1"/>
        <end position="75"/>
    </location>
</feature>
<comment type="caution">
    <text evidence="2">The sequence shown here is derived from an EMBL/GenBank/DDBJ whole genome shotgun (WGS) entry which is preliminary data.</text>
</comment>